<name>A0A1S3HBV9_LINAN</name>
<dbReference type="RefSeq" id="XP_013383480.1">
    <property type="nucleotide sequence ID" value="XM_013528026.1"/>
</dbReference>
<dbReference type="OrthoDB" id="6061657at2759"/>
<dbReference type="AlphaFoldDB" id="A0A1S3HBV9"/>
<protein>
    <submittedName>
        <fullName evidence="3">Uncharacterized protein LOC106153895</fullName>
    </submittedName>
</protein>
<dbReference type="STRING" id="7574.A0A1S3HBV9"/>
<dbReference type="InParanoid" id="A0A1S3HBV9"/>
<dbReference type="Proteomes" id="UP000085678">
    <property type="component" value="Unplaced"/>
</dbReference>
<feature type="signal peptide" evidence="1">
    <location>
        <begin position="1"/>
        <end position="30"/>
    </location>
</feature>
<accession>A0A1S3HBV9</accession>
<sequence>MHRSKMGSRSFIYEGILICLCLLMMSPCECEEQIPLRIKDSGIKPFGREDTGLIFYVTAQNQGKEPLNLKAAMHKCCLLESPEDCESMHLIGGKKVILSPYDSCNITLMFVNLYLIDRIGYCQVDAIYNKSQAIRHQINFNTTASYNSWFASDLQGYPDCGSPDEDRLNRCTPVDCVVKYNGFRNVFNDKTRRCEEVPPCISGAAAGNTPTKVYLKEFNQCRDFDLALEEEDLNYMAGSKASSDLEILDVMQIKHYKCHHGHQNDKGKGCICDTGWSSEGSDESQYEPLTGTYHMCNLEIAYHEPPKTIDIHVLIVSL</sequence>
<evidence type="ECO:0000256" key="1">
    <source>
        <dbReference type="SAM" id="SignalP"/>
    </source>
</evidence>
<reference evidence="3" key="1">
    <citation type="submission" date="2025-08" db="UniProtKB">
        <authorList>
            <consortium name="RefSeq"/>
        </authorList>
    </citation>
    <scope>IDENTIFICATION</scope>
    <source>
        <tissue evidence="3">Gonads</tissue>
    </source>
</reference>
<dbReference type="GeneID" id="106153895"/>
<evidence type="ECO:0000313" key="2">
    <source>
        <dbReference type="Proteomes" id="UP000085678"/>
    </source>
</evidence>
<dbReference type="KEGG" id="lak:106153895"/>
<feature type="chain" id="PRO_5010251800" evidence="1">
    <location>
        <begin position="31"/>
        <end position="318"/>
    </location>
</feature>
<proteinExistence type="predicted"/>
<gene>
    <name evidence="3" type="primary">LOC106153895</name>
</gene>
<keyword evidence="1" id="KW-0732">Signal</keyword>
<organism evidence="2 3">
    <name type="scientific">Lingula anatina</name>
    <name type="common">Brachiopod</name>
    <name type="synonym">Lingula unguis</name>
    <dbReference type="NCBI Taxonomy" id="7574"/>
    <lineage>
        <taxon>Eukaryota</taxon>
        <taxon>Metazoa</taxon>
        <taxon>Spiralia</taxon>
        <taxon>Lophotrochozoa</taxon>
        <taxon>Brachiopoda</taxon>
        <taxon>Linguliformea</taxon>
        <taxon>Lingulata</taxon>
        <taxon>Lingulida</taxon>
        <taxon>Linguloidea</taxon>
        <taxon>Lingulidae</taxon>
        <taxon>Lingula</taxon>
    </lineage>
</organism>
<evidence type="ECO:0000313" key="3">
    <source>
        <dbReference type="RefSeq" id="XP_013383480.1"/>
    </source>
</evidence>
<keyword evidence="2" id="KW-1185">Reference proteome</keyword>